<proteinExistence type="inferred from homology"/>
<evidence type="ECO:0000256" key="4">
    <source>
        <dbReference type="PIRSR" id="PIRSR604294-1"/>
    </source>
</evidence>
<comment type="similarity">
    <text evidence="1">Belongs to the carotenoid oxygenase family.</text>
</comment>
<organism evidence="5 6">
    <name type="scientific">Acrobeloides nanus</name>
    <dbReference type="NCBI Taxonomy" id="290746"/>
    <lineage>
        <taxon>Eukaryota</taxon>
        <taxon>Metazoa</taxon>
        <taxon>Ecdysozoa</taxon>
        <taxon>Nematoda</taxon>
        <taxon>Chromadorea</taxon>
        <taxon>Rhabditida</taxon>
        <taxon>Tylenchina</taxon>
        <taxon>Cephalobomorpha</taxon>
        <taxon>Cephaloboidea</taxon>
        <taxon>Cephalobidae</taxon>
        <taxon>Acrobeloides</taxon>
    </lineage>
</organism>
<dbReference type="GO" id="GO:0046872">
    <property type="term" value="F:metal ion binding"/>
    <property type="evidence" value="ECO:0007669"/>
    <property type="project" value="UniProtKB-KW"/>
</dbReference>
<protein>
    <submittedName>
        <fullName evidence="6">Uncharacterized protein</fullName>
    </submittedName>
</protein>
<dbReference type="InterPro" id="IPR004294">
    <property type="entry name" value="Carotenoid_Oase"/>
</dbReference>
<dbReference type="Proteomes" id="UP000887540">
    <property type="component" value="Unplaced"/>
</dbReference>
<accession>A0A914DDT3</accession>
<evidence type="ECO:0000256" key="1">
    <source>
        <dbReference type="ARBA" id="ARBA00006787"/>
    </source>
</evidence>
<keyword evidence="5" id="KW-1185">Reference proteome</keyword>
<dbReference type="GO" id="GO:0042574">
    <property type="term" value="P:retinal metabolic process"/>
    <property type="evidence" value="ECO:0007669"/>
    <property type="project" value="TreeGrafter"/>
</dbReference>
<keyword evidence="2 4" id="KW-0479">Metal-binding</keyword>
<comment type="cofactor">
    <cofactor evidence="4">
        <name>Fe(2+)</name>
        <dbReference type="ChEBI" id="CHEBI:29033"/>
    </cofactor>
    <text evidence="4">Binds 1 Fe(2+) ion per subunit.</text>
</comment>
<feature type="binding site" evidence="4">
    <location>
        <position position="240"/>
    </location>
    <ligand>
        <name>Fe cation</name>
        <dbReference type="ChEBI" id="CHEBI:24875"/>
        <note>catalytic</note>
    </ligand>
</feature>
<evidence type="ECO:0000256" key="3">
    <source>
        <dbReference type="ARBA" id="ARBA00023004"/>
    </source>
</evidence>
<dbReference type="Pfam" id="PF03055">
    <property type="entry name" value="RPE65"/>
    <property type="match status" value="1"/>
</dbReference>
<dbReference type="WBParaSite" id="ACRNAN_scaffold2343.g25159.t1">
    <property type="protein sequence ID" value="ACRNAN_scaffold2343.g25159.t1"/>
    <property type="gene ID" value="ACRNAN_scaffold2343.g25159"/>
</dbReference>
<dbReference type="GO" id="GO:0003834">
    <property type="term" value="F:beta-carotene 15,15'-dioxygenase activity"/>
    <property type="evidence" value="ECO:0007669"/>
    <property type="project" value="TreeGrafter"/>
</dbReference>
<name>A0A914DDT3_9BILA</name>
<dbReference type="GO" id="GO:0016121">
    <property type="term" value="P:carotene catabolic process"/>
    <property type="evidence" value="ECO:0007669"/>
    <property type="project" value="TreeGrafter"/>
</dbReference>
<feature type="binding site" evidence="4">
    <location>
        <position position="93"/>
    </location>
    <ligand>
        <name>Fe cation</name>
        <dbReference type="ChEBI" id="CHEBI:24875"/>
        <note>catalytic</note>
    </ligand>
</feature>
<evidence type="ECO:0000313" key="6">
    <source>
        <dbReference type="WBParaSite" id="ACRNAN_scaffold2343.g25159.t1"/>
    </source>
</evidence>
<sequence>MAKSTVAWDVSFGYRNNTAINLWSYVPPDPNMGPASPNVDFWKIGKNIVGGTENDWLGYEFDVPTLSNFKSFPFVDVVDGNLPAITPMDVGIHEHKDPDGTIWAGFNAYSSVGNVMHLYQGLYTVDTQGVRKVAGLYDYGQFDFKYCGKNGQYNGDPKLLPGYIHSITATNNYIIIPVTSLLTNPCMTTVKSNDTITRGTFAYSQFFDNVPLRFLIFNKKYKYWVTKTPLEAPSAMFVTHQLNAYEINEYNIVADMISYPNADVYSKYLYRDFLTTQLYPNAASITRFNLLLQQNKTVTSVLTPQPTLSVEFPQMNNAYRTRYYAWSYVVENPYSAGNSILKINVNDASGKQNLEYKAGSTVALNEPVFIAKPNSSAEDDGVLIIRGLDVGSEKALLVVVDAKTMTEIGRANVPILIPFGFHNKFFATDSL</sequence>
<dbReference type="PANTHER" id="PTHR10543">
    <property type="entry name" value="BETA-CAROTENE DIOXYGENASE"/>
    <property type="match status" value="1"/>
</dbReference>
<dbReference type="GO" id="GO:0010436">
    <property type="term" value="F:carotenoid dioxygenase activity"/>
    <property type="evidence" value="ECO:0007669"/>
    <property type="project" value="TreeGrafter"/>
</dbReference>
<dbReference type="PANTHER" id="PTHR10543:SF129">
    <property type="entry name" value="CAROTENOID OXYGENASE"/>
    <property type="match status" value="1"/>
</dbReference>
<feature type="binding site" evidence="4">
    <location>
        <position position="422"/>
    </location>
    <ligand>
        <name>Fe cation</name>
        <dbReference type="ChEBI" id="CHEBI:24875"/>
        <note>catalytic</note>
    </ligand>
</feature>
<feature type="binding site" evidence="4">
    <location>
        <position position="165"/>
    </location>
    <ligand>
        <name>Fe cation</name>
        <dbReference type="ChEBI" id="CHEBI:24875"/>
        <note>catalytic</note>
    </ligand>
</feature>
<keyword evidence="3 4" id="KW-0408">Iron</keyword>
<dbReference type="AlphaFoldDB" id="A0A914DDT3"/>
<reference evidence="6" key="1">
    <citation type="submission" date="2022-11" db="UniProtKB">
        <authorList>
            <consortium name="WormBaseParasite"/>
        </authorList>
    </citation>
    <scope>IDENTIFICATION</scope>
</reference>
<evidence type="ECO:0000256" key="2">
    <source>
        <dbReference type="ARBA" id="ARBA00022723"/>
    </source>
</evidence>
<evidence type="ECO:0000313" key="5">
    <source>
        <dbReference type="Proteomes" id="UP000887540"/>
    </source>
</evidence>